<dbReference type="Proteomes" id="UP000241788">
    <property type="component" value="Unassembled WGS sequence"/>
</dbReference>
<dbReference type="STRING" id="1604334.SAMN05421546_0073"/>
<proteinExistence type="predicted"/>
<evidence type="ECO:0000259" key="1">
    <source>
        <dbReference type="Pfam" id="PF24720"/>
    </source>
</evidence>
<feature type="domain" description="DUF7673" evidence="1">
    <location>
        <begin position="7"/>
        <end position="89"/>
    </location>
</feature>
<organism evidence="2 3">
    <name type="scientific">Solilutibacter tolerans</name>
    <dbReference type="NCBI Taxonomy" id="1604334"/>
    <lineage>
        <taxon>Bacteria</taxon>
        <taxon>Pseudomonadati</taxon>
        <taxon>Pseudomonadota</taxon>
        <taxon>Gammaproteobacteria</taxon>
        <taxon>Lysobacterales</taxon>
        <taxon>Lysobacteraceae</taxon>
        <taxon>Solilutibacter</taxon>
    </lineage>
</organism>
<dbReference type="Pfam" id="PF24720">
    <property type="entry name" value="DUF7673"/>
    <property type="match status" value="1"/>
</dbReference>
<gene>
    <name evidence="2" type="ORF">SAMN05421546_0073</name>
</gene>
<dbReference type="AlphaFoldDB" id="A0A1N6N3W9"/>
<reference evidence="3" key="1">
    <citation type="submission" date="2017-01" db="EMBL/GenBank/DDBJ databases">
        <authorList>
            <person name="Varghese N."/>
            <person name="Submissions S."/>
        </authorList>
    </citation>
    <scope>NUCLEOTIDE SEQUENCE [LARGE SCALE GENOMIC DNA]</scope>
    <source>
        <strain evidence="3">UM1</strain>
    </source>
</reference>
<evidence type="ECO:0000313" key="2">
    <source>
        <dbReference type="EMBL" id="SIP86758.1"/>
    </source>
</evidence>
<dbReference type="RefSeq" id="WP_076584503.1">
    <property type="nucleotide sequence ID" value="NZ_FTLW01000001.1"/>
</dbReference>
<dbReference type="EMBL" id="FTLW01000001">
    <property type="protein sequence ID" value="SIP86758.1"/>
    <property type="molecule type" value="Genomic_DNA"/>
</dbReference>
<dbReference type="InterPro" id="IPR056090">
    <property type="entry name" value="DUF7673"/>
</dbReference>
<dbReference type="OrthoDB" id="9796891at2"/>
<protein>
    <recommendedName>
        <fullName evidence="1">DUF7673 domain-containing protein</fullName>
    </recommendedName>
</protein>
<name>A0A1N6N3W9_9GAMM</name>
<keyword evidence="3" id="KW-1185">Reference proteome</keyword>
<accession>A0A1N6N3W9</accession>
<evidence type="ECO:0000313" key="3">
    <source>
        <dbReference type="Proteomes" id="UP000241788"/>
    </source>
</evidence>
<sequence>MNEKTKAALERLLAVAGYDSGQSRRVTDFLLSWWNAESCGKFDPTDMWGLDGDIRVDVVTVLIFIASHQTYPDTLGYGREFERLVAEWRPHLVNKY</sequence>